<dbReference type="RefSeq" id="WP_395536463.1">
    <property type="nucleotide sequence ID" value="NZ_CP166302.1"/>
</dbReference>
<sequence length="184" mass="21201">MSRINLLPWRQARVTRQRKRFMLQLALASALTLLAMALLNVRLTQEITRQQARNHYLQTEINQLDQALGEISTIRQQREQLLERVRLIDELQQQRAFSVHLFNQMPELVPPGVYLNSLKVSSEHLELAGKTKAYPRVAAMLRRMEASRWLTRPRLSAIYAAGDGDIPLSQFSMNVMVTPQGEQP</sequence>
<name>A0ABW7NZQ0_9GAMM</name>
<dbReference type="PANTHER" id="PTHR40278">
    <property type="entry name" value="DNA UTILIZATION PROTEIN HOFN"/>
    <property type="match status" value="1"/>
</dbReference>
<feature type="coiled-coil region" evidence="1">
    <location>
        <begin position="64"/>
        <end position="94"/>
    </location>
</feature>
<evidence type="ECO:0000313" key="3">
    <source>
        <dbReference type="Proteomes" id="UP001610706"/>
    </source>
</evidence>
<protein>
    <submittedName>
        <fullName evidence="2">PilN domain-containing protein</fullName>
    </submittedName>
</protein>
<dbReference type="Proteomes" id="UP001610706">
    <property type="component" value="Unassembled WGS sequence"/>
</dbReference>
<keyword evidence="1" id="KW-0175">Coiled coil</keyword>
<gene>
    <name evidence="2" type="ORF">AB9R89_04315</name>
</gene>
<dbReference type="PANTHER" id="PTHR40278:SF2">
    <property type="entry name" value="TYPE IV PILUS INNER MEMBRANE COMPONENT PILN"/>
    <property type="match status" value="1"/>
</dbReference>
<dbReference type="InterPro" id="IPR052534">
    <property type="entry name" value="Extracell_DNA_Util/SecSys_Comp"/>
</dbReference>
<reference evidence="2 3" key="1">
    <citation type="submission" date="2024-08" db="EMBL/GenBank/DDBJ databases">
        <title>Oceanimonas smirnovii Genome sequencing and assembly.</title>
        <authorList>
            <person name="Tang B."/>
        </authorList>
    </citation>
    <scope>NUCLEOTIDE SEQUENCE [LARGE SCALE GENOMIC DNA]</scope>
    <source>
        <strain evidence="2 3">OS2020-119</strain>
    </source>
</reference>
<dbReference type="EMBL" id="JBGFTR010000004">
    <property type="protein sequence ID" value="MFH7564545.1"/>
    <property type="molecule type" value="Genomic_DNA"/>
</dbReference>
<comment type="caution">
    <text evidence="2">The sequence shown here is derived from an EMBL/GenBank/DDBJ whole genome shotgun (WGS) entry which is preliminary data.</text>
</comment>
<dbReference type="Pfam" id="PF05137">
    <property type="entry name" value="PilN"/>
    <property type="match status" value="1"/>
</dbReference>
<dbReference type="InterPro" id="IPR007813">
    <property type="entry name" value="PilN"/>
</dbReference>
<evidence type="ECO:0000256" key="1">
    <source>
        <dbReference type="SAM" id="Coils"/>
    </source>
</evidence>
<evidence type="ECO:0000313" key="2">
    <source>
        <dbReference type="EMBL" id="MFH7564545.1"/>
    </source>
</evidence>
<keyword evidence="3" id="KW-1185">Reference proteome</keyword>
<organism evidence="2 3">
    <name type="scientific">Oceanimonas smirnovii</name>
    <dbReference type="NCBI Taxonomy" id="264574"/>
    <lineage>
        <taxon>Bacteria</taxon>
        <taxon>Pseudomonadati</taxon>
        <taxon>Pseudomonadota</taxon>
        <taxon>Gammaproteobacteria</taxon>
        <taxon>Aeromonadales</taxon>
        <taxon>Aeromonadaceae</taxon>
        <taxon>Oceanimonas</taxon>
    </lineage>
</organism>
<accession>A0ABW7NZQ0</accession>
<proteinExistence type="predicted"/>